<dbReference type="InterPro" id="IPR027417">
    <property type="entry name" value="P-loop_NTPase"/>
</dbReference>
<dbReference type="PANTHER" id="PTHR42711:SF17">
    <property type="entry name" value="ABC TRANSPORTER ATP-BINDING PROTEIN"/>
    <property type="match status" value="1"/>
</dbReference>
<dbReference type="Gene3D" id="3.40.50.300">
    <property type="entry name" value="P-loop containing nucleotide triphosphate hydrolases"/>
    <property type="match status" value="1"/>
</dbReference>
<dbReference type="SUPFAM" id="SSF52540">
    <property type="entry name" value="P-loop containing nucleoside triphosphate hydrolases"/>
    <property type="match status" value="1"/>
</dbReference>
<dbReference type="RefSeq" id="WP_132317451.1">
    <property type="nucleotide sequence ID" value="NZ_FWZT01000005.1"/>
</dbReference>
<dbReference type="Proteomes" id="UP000192907">
    <property type="component" value="Unassembled WGS sequence"/>
</dbReference>
<evidence type="ECO:0000256" key="1">
    <source>
        <dbReference type="ARBA" id="ARBA00022448"/>
    </source>
</evidence>
<evidence type="ECO:0000256" key="2">
    <source>
        <dbReference type="ARBA" id="ARBA00022741"/>
    </source>
</evidence>
<dbReference type="InterPro" id="IPR003439">
    <property type="entry name" value="ABC_transporter-like_ATP-bd"/>
</dbReference>
<reference evidence="6" key="1">
    <citation type="submission" date="2017-04" db="EMBL/GenBank/DDBJ databases">
        <authorList>
            <person name="Varghese N."/>
            <person name="Submissions S."/>
        </authorList>
    </citation>
    <scope>NUCLEOTIDE SEQUENCE [LARGE SCALE GENOMIC DNA]</scope>
    <source>
        <strain evidence="6">RKEM611</strain>
    </source>
</reference>
<organism evidence="5 6">
    <name type="scientific">Pseudobacteriovorax antillogorgiicola</name>
    <dbReference type="NCBI Taxonomy" id="1513793"/>
    <lineage>
        <taxon>Bacteria</taxon>
        <taxon>Pseudomonadati</taxon>
        <taxon>Bdellovibrionota</taxon>
        <taxon>Oligoflexia</taxon>
        <taxon>Oligoflexales</taxon>
        <taxon>Pseudobacteriovoracaceae</taxon>
        <taxon>Pseudobacteriovorax</taxon>
    </lineage>
</organism>
<keyword evidence="3 5" id="KW-0067">ATP-binding</keyword>
<evidence type="ECO:0000313" key="6">
    <source>
        <dbReference type="Proteomes" id="UP000192907"/>
    </source>
</evidence>
<dbReference type="EMBL" id="FWZT01000005">
    <property type="protein sequence ID" value="SMF11963.1"/>
    <property type="molecule type" value="Genomic_DNA"/>
</dbReference>
<dbReference type="PANTHER" id="PTHR42711">
    <property type="entry name" value="ABC TRANSPORTER ATP-BINDING PROTEIN"/>
    <property type="match status" value="1"/>
</dbReference>
<keyword evidence="1" id="KW-0813">Transport</keyword>
<dbReference type="GO" id="GO:0016887">
    <property type="term" value="F:ATP hydrolysis activity"/>
    <property type="evidence" value="ECO:0007669"/>
    <property type="project" value="InterPro"/>
</dbReference>
<evidence type="ECO:0000256" key="3">
    <source>
        <dbReference type="ARBA" id="ARBA00022840"/>
    </source>
</evidence>
<dbReference type="InterPro" id="IPR003593">
    <property type="entry name" value="AAA+_ATPase"/>
</dbReference>
<dbReference type="SMART" id="SM00382">
    <property type="entry name" value="AAA"/>
    <property type="match status" value="1"/>
</dbReference>
<dbReference type="GO" id="GO:0005524">
    <property type="term" value="F:ATP binding"/>
    <property type="evidence" value="ECO:0007669"/>
    <property type="project" value="UniProtKB-KW"/>
</dbReference>
<accession>A0A1Y6BMW8</accession>
<evidence type="ECO:0000313" key="5">
    <source>
        <dbReference type="EMBL" id="SMF11963.1"/>
    </source>
</evidence>
<keyword evidence="2" id="KW-0547">Nucleotide-binding</keyword>
<name>A0A1Y6BMW8_9BACT</name>
<gene>
    <name evidence="5" type="ORF">SAMN06296036_105124</name>
</gene>
<dbReference type="OrthoDB" id="24472at2"/>
<dbReference type="CDD" id="cd03230">
    <property type="entry name" value="ABC_DR_subfamily_A"/>
    <property type="match status" value="1"/>
</dbReference>
<sequence>MDQSGRLPYLCFSNVFKSYGRHQALRNFSFKIKSGERVALLGINGAGKSTLVNLATGLRHHDRGTIQLFDGSPQQRKQRRQLGYLAQEVQYPVFLKVHEVIETIASHFPKPFLTVLDQLDIHSLMDKKIGGLSGGQHRRVALACSLLGEPRLALLDEPTGGMDIAMRNQTFDVLREYFSKEERSVLFSTHHMDEVDKLADRVIVIHEGEIVTEGSVADIKETYGLRAVLFESRQKDIQLFEARNLKCRDHSWRAYGTDSDRLLREVIAKVPDASGLRVLEPSLEDIFMTLTGNPS</sequence>
<proteinExistence type="predicted"/>
<dbReference type="Pfam" id="PF00005">
    <property type="entry name" value="ABC_tran"/>
    <property type="match status" value="1"/>
</dbReference>
<evidence type="ECO:0000259" key="4">
    <source>
        <dbReference type="PROSITE" id="PS50893"/>
    </source>
</evidence>
<dbReference type="InterPro" id="IPR050763">
    <property type="entry name" value="ABC_transporter_ATP-binding"/>
</dbReference>
<dbReference type="AlphaFoldDB" id="A0A1Y6BMW8"/>
<feature type="domain" description="ABC transporter" evidence="4">
    <location>
        <begin position="10"/>
        <end position="232"/>
    </location>
</feature>
<protein>
    <submittedName>
        <fullName evidence="5">ABC-2 type transport system ATP-binding protein</fullName>
    </submittedName>
</protein>
<keyword evidence="6" id="KW-1185">Reference proteome</keyword>
<dbReference type="PROSITE" id="PS50893">
    <property type="entry name" value="ABC_TRANSPORTER_2"/>
    <property type="match status" value="1"/>
</dbReference>
<dbReference type="STRING" id="1513793.SAMN06296036_105124"/>